<dbReference type="RefSeq" id="WP_106009258.1">
    <property type="nucleotide sequence ID" value="NZ_PVXP01000018.1"/>
</dbReference>
<organism evidence="1 2">
    <name type="scientific">Clostridium luticellarii</name>
    <dbReference type="NCBI Taxonomy" id="1691940"/>
    <lineage>
        <taxon>Bacteria</taxon>
        <taxon>Bacillati</taxon>
        <taxon>Bacillota</taxon>
        <taxon>Clostridia</taxon>
        <taxon>Eubacteriales</taxon>
        <taxon>Clostridiaceae</taxon>
        <taxon>Clostridium</taxon>
    </lineage>
</organism>
<reference evidence="1 2" key="1">
    <citation type="submission" date="2018-03" db="EMBL/GenBank/DDBJ databases">
        <title>Genome sequence of Clostridium luticellarii DSM 29923.</title>
        <authorList>
            <person name="Poehlein A."/>
            <person name="Daniel R."/>
        </authorList>
    </citation>
    <scope>NUCLEOTIDE SEQUENCE [LARGE SCALE GENOMIC DNA]</scope>
    <source>
        <strain evidence="1 2">DSM 29923</strain>
    </source>
</reference>
<dbReference type="OrthoDB" id="9781752at2"/>
<comment type="caution">
    <text evidence="1">The sequence shown here is derived from an EMBL/GenBank/DDBJ whole genome shotgun (WGS) entry which is preliminary data.</text>
</comment>
<proteinExistence type="predicted"/>
<evidence type="ECO:0000313" key="1">
    <source>
        <dbReference type="EMBL" id="PRR85377.1"/>
    </source>
</evidence>
<name>A0A2T0BND5_9CLOT</name>
<sequence length="359" mass="41579">MNDKIKHFFTSGNTSKDLNLFLDFITNQETLNKKFLLKSKSLFLKSSLIENIGEQFRKNGYEVEYYHCAYDKNLLDGIIIKKLNIALLNSSLLNDTDSYTGYEVLDLEENLSKDNLKKYTEMQNDTETEIRSALDRFYRFIEAARLMQEDWGYCNKLAVDYSKLTAVIQDLKSKIFTAHPHKTPGKSRHLFATALTQNGIVSFIDTLCSSLKKVYVLNGDPGTGKNMVLKSIYREALKKGLYVEVYHHPLIEDKLEHIIIPELNTALITSNEINKSQFNGMQIYMNNLIDYSKINKSDVEKDKTNFYFFLNKSLSIIGTNKNLQNNLEKYYFKNIDSEALSITCRKFLAELKECERQKP</sequence>
<accession>A0A2T0BND5</accession>
<evidence type="ECO:0008006" key="3">
    <source>
        <dbReference type="Google" id="ProtNLM"/>
    </source>
</evidence>
<keyword evidence="2" id="KW-1185">Reference proteome</keyword>
<protein>
    <recommendedName>
        <fullName evidence="3">ATPase</fullName>
    </recommendedName>
</protein>
<dbReference type="Proteomes" id="UP000237798">
    <property type="component" value="Unassembled WGS sequence"/>
</dbReference>
<dbReference type="EMBL" id="PVXP01000018">
    <property type="protein sequence ID" value="PRR85377.1"/>
    <property type="molecule type" value="Genomic_DNA"/>
</dbReference>
<gene>
    <name evidence="1" type="ORF">CLLU_16590</name>
</gene>
<evidence type="ECO:0000313" key="2">
    <source>
        <dbReference type="Proteomes" id="UP000237798"/>
    </source>
</evidence>
<dbReference type="AlphaFoldDB" id="A0A2T0BND5"/>